<proteinExistence type="inferred from homology"/>
<dbReference type="Pfam" id="PF02230">
    <property type="entry name" value="Abhydrolase_2"/>
    <property type="match status" value="1"/>
</dbReference>
<dbReference type="PANTHER" id="PTHR10655:SF17">
    <property type="entry name" value="LYSOPHOSPHOLIPASE-LIKE PROTEIN 1"/>
    <property type="match status" value="1"/>
</dbReference>
<protein>
    <submittedName>
        <fullName evidence="3">Carboxylesterase</fullName>
    </submittedName>
</protein>
<dbReference type="InterPro" id="IPR050565">
    <property type="entry name" value="LYPA1-2/EST-like"/>
</dbReference>
<evidence type="ECO:0000313" key="3">
    <source>
        <dbReference type="EMBL" id="BBU68584.1"/>
    </source>
</evidence>
<dbReference type="InterPro" id="IPR003140">
    <property type="entry name" value="PLipase/COase/thioEstase"/>
</dbReference>
<dbReference type="OrthoDB" id="9801763at2"/>
<comment type="similarity">
    <text evidence="1">Belongs to the AB hydrolase superfamily. AB hydrolase 2 family.</text>
</comment>
<evidence type="ECO:0000256" key="1">
    <source>
        <dbReference type="ARBA" id="ARBA00006499"/>
    </source>
</evidence>
<dbReference type="SUPFAM" id="SSF53474">
    <property type="entry name" value="alpha/beta-Hydrolases"/>
    <property type="match status" value="1"/>
</dbReference>
<keyword evidence="2" id="KW-0378">Hydrolase</keyword>
<dbReference type="InterPro" id="IPR029058">
    <property type="entry name" value="AB_hydrolase_fold"/>
</dbReference>
<dbReference type="EMBL" id="AP022345">
    <property type="protein sequence ID" value="BBU68584.1"/>
    <property type="molecule type" value="Genomic_DNA"/>
</dbReference>
<accession>A0A679HUE6</accession>
<name>A0A679HUE6_9RHOO</name>
<dbReference type="Gene3D" id="3.40.50.1820">
    <property type="entry name" value="alpha/beta hydrolase"/>
    <property type="match status" value="1"/>
</dbReference>
<dbReference type="RefSeq" id="WP_162050636.1">
    <property type="nucleotide sequence ID" value="NZ_AP019011.1"/>
</dbReference>
<evidence type="ECO:0000313" key="4">
    <source>
        <dbReference type="Proteomes" id="UP000463961"/>
    </source>
</evidence>
<keyword evidence="4" id="KW-1185">Reference proteome</keyword>
<dbReference type="PANTHER" id="PTHR10655">
    <property type="entry name" value="LYSOPHOSPHOLIPASE-RELATED"/>
    <property type="match status" value="1"/>
</dbReference>
<dbReference type="AlphaFoldDB" id="A0A679HUE6"/>
<reference evidence="4" key="1">
    <citation type="submission" date="2020-01" db="EMBL/GenBank/DDBJ databases">
        <title>Phosphoaccumulans saitamaens gen. nov., sp. nov., a polyphosphate accumulating bacterium isolated from surface river water.</title>
        <authorList>
            <person name="Watanabe K."/>
            <person name="Suda W."/>
        </authorList>
    </citation>
    <scope>NUCLEOTIDE SEQUENCE [LARGE SCALE GENOMIC DNA]</scope>
    <source>
        <strain evidence="4">ICHIAU1</strain>
    </source>
</reference>
<dbReference type="GO" id="GO:0016787">
    <property type="term" value="F:hydrolase activity"/>
    <property type="evidence" value="ECO:0007669"/>
    <property type="project" value="UniProtKB-KW"/>
</dbReference>
<gene>
    <name evidence="3" type="ORF">ICHIAU1_08670</name>
</gene>
<organism evidence="3 4">
    <name type="scientific">Fluviibacter phosphoraccumulans</name>
    <dbReference type="NCBI Taxonomy" id="1751046"/>
    <lineage>
        <taxon>Bacteria</taxon>
        <taxon>Pseudomonadati</taxon>
        <taxon>Pseudomonadota</taxon>
        <taxon>Betaproteobacteria</taxon>
        <taxon>Rhodocyclales</taxon>
        <taxon>Fluviibacteraceae</taxon>
        <taxon>Fluviibacter</taxon>
    </lineage>
</organism>
<sequence>MIELETGTSPQFAVIWLHGLGADGSDFEPIVPYLGLDPSVPIRFVFPNAPQIPVTCNGGFVMPAWYDIITLAPDSREIDEAGLAVSSASIRQLIAREAARGIPAQQVFLAGFSQGGAVAYLTGLTHSEPLAGIMALSTYMPSPLQVAHAATPASRDTPLFIAHGTQDAVVSLALGEIARDTVAQLGCEFEWHTYPMGHEVCLPEIQAIGAWINAQTSSRQTS</sequence>
<dbReference type="Proteomes" id="UP000463961">
    <property type="component" value="Chromosome"/>
</dbReference>
<evidence type="ECO:0000256" key="2">
    <source>
        <dbReference type="ARBA" id="ARBA00022801"/>
    </source>
</evidence>